<reference evidence="1" key="1">
    <citation type="submission" date="2022-11" db="EMBL/GenBank/DDBJ databases">
        <title>Genome Sequence of Boeremia exigua.</title>
        <authorList>
            <person name="Buettner E."/>
        </authorList>
    </citation>
    <scope>NUCLEOTIDE SEQUENCE</scope>
    <source>
        <strain evidence="1">CU02</strain>
    </source>
</reference>
<keyword evidence="2" id="KW-1185">Reference proteome</keyword>
<proteinExistence type="predicted"/>
<dbReference type="Proteomes" id="UP001153331">
    <property type="component" value="Unassembled WGS sequence"/>
</dbReference>
<evidence type="ECO:0000313" key="2">
    <source>
        <dbReference type="Proteomes" id="UP001153331"/>
    </source>
</evidence>
<accession>A0ACC2IPT4</accession>
<name>A0ACC2IPT4_9PLEO</name>
<dbReference type="EMBL" id="JAPHNI010000062">
    <property type="protein sequence ID" value="KAJ8117198.1"/>
    <property type="molecule type" value="Genomic_DNA"/>
</dbReference>
<gene>
    <name evidence="1" type="ORF">OPT61_g1538</name>
</gene>
<evidence type="ECO:0000313" key="1">
    <source>
        <dbReference type="EMBL" id="KAJ8117198.1"/>
    </source>
</evidence>
<protein>
    <submittedName>
        <fullName evidence="1">Uncharacterized protein</fullName>
    </submittedName>
</protein>
<comment type="caution">
    <text evidence="1">The sequence shown here is derived from an EMBL/GenBank/DDBJ whole genome shotgun (WGS) entry which is preliminary data.</text>
</comment>
<organism evidence="1 2">
    <name type="scientific">Boeremia exigua</name>
    <dbReference type="NCBI Taxonomy" id="749465"/>
    <lineage>
        <taxon>Eukaryota</taxon>
        <taxon>Fungi</taxon>
        <taxon>Dikarya</taxon>
        <taxon>Ascomycota</taxon>
        <taxon>Pezizomycotina</taxon>
        <taxon>Dothideomycetes</taxon>
        <taxon>Pleosporomycetidae</taxon>
        <taxon>Pleosporales</taxon>
        <taxon>Pleosporineae</taxon>
        <taxon>Didymellaceae</taxon>
        <taxon>Boeremia</taxon>
    </lineage>
</organism>
<sequence>MKSEAKVISMICKYLMFREAYHELDGEEFISQSPEVYLEKIYVAHEDKERSLSQPRAHVANGYVAVRQQEASNGLLRSLFTLEQELIIREDSINDEVLFPWLTGHFKSAMGESIEAAKLQCARDGVAVNNYLRSFFGRAGIPFDEVSTMHWSIACNVTTAQLFCHWQDDQGGYNMRCFCSANLGASIFNQDRNDHMVFMRKCLRNLLEYAQHERIDKIKEAISAIQLARDAKGKAEAAAPGSTPRSA</sequence>